<comment type="subcellular location">
    <subcellularLocation>
        <location evidence="1">Cell membrane</location>
        <topology evidence="1">Lipid-anchor</topology>
        <topology evidence="1">GPI-anchor</topology>
    </subcellularLocation>
</comment>
<keyword evidence="6 14" id="KW-0479">Metal-binding</keyword>
<keyword evidence="19" id="KW-1185">Reference proteome</keyword>
<keyword evidence="8 14" id="KW-0862">Zinc</keyword>
<keyword evidence="17" id="KW-0732">Signal</keyword>
<comment type="similarity">
    <text evidence="2 15">Belongs to the alkaline phosphatase family.</text>
</comment>
<dbReference type="Gene3D" id="3.40.720.10">
    <property type="entry name" value="Alkaline Phosphatase, subunit A"/>
    <property type="match status" value="1"/>
</dbReference>
<dbReference type="InterPro" id="IPR001952">
    <property type="entry name" value="Alkaline_phosphatase"/>
</dbReference>
<dbReference type="Pfam" id="PF00245">
    <property type="entry name" value="Alk_phosphatase"/>
    <property type="match status" value="1"/>
</dbReference>
<dbReference type="GO" id="GO:0046872">
    <property type="term" value="F:metal ion binding"/>
    <property type="evidence" value="ECO:0007669"/>
    <property type="project" value="UniProtKB-KW"/>
</dbReference>
<feature type="binding site" evidence="14">
    <location>
        <position position="357"/>
    </location>
    <ligand>
        <name>Zn(2+)</name>
        <dbReference type="ChEBI" id="CHEBI:29105"/>
        <label>2</label>
    </ligand>
</feature>
<evidence type="ECO:0000256" key="8">
    <source>
        <dbReference type="ARBA" id="ARBA00022833"/>
    </source>
</evidence>
<evidence type="ECO:0000256" key="9">
    <source>
        <dbReference type="ARBA" id="ARBA00022842"/>
    </source>
</evidence>
<accession>A0AAN7NXC1</accession>
<dbReference type="GO" id="GO:0005886">
    <property type="term" value="C:plasma membrane"/>
    <property type="evidence" value="ECO:0007669"/>
    <property type="project" value="UniProtKB-SubCell"/>
</dbReference>
<evidence type="ECO:0000256" key="10">
    <source>
        <dbReference type="ARBA" id="ARBA00023136"/>
    </source>
</evidence>
<feature type="binding site" evidence="14">
    <location>
        <position position="348"/>
    </location>
    <ligand>
        <name>Mg(2+)</name>
        <dbReference type="ChEBI" id="CHEBI:18420"/>
    </ligand>
</feature>
<evidence type="ECO:0000256" key="11">
    <source>
        <dbReference type="ARBA" id="ARBA00023180"/>
    </source>
</evidence>
<comment type="cofactor">
    <cofactor evidence="14">
        <name>Mg(2+)</name>
        <dbReference type="ChEBI" id="CHEBI:18420"/>
    </cofactor>
    <text evidence="14">Binds 1 Mg(2+) ion.</text>
</comment>
<feature type="chain" id="PRO_5042853874" description="Alkaline phosphatase" evidence="17">
    <location>
        <begin position="18"/>
        <end position="533"/>
    </location>
</feature>
<keyword evidence="11" id="KW-0325">Glycoprotein</keyword>
<evidence type="ECO:0000256" key="7">
    <source>
        <dbReference type="ARBA" id="ARBA00022801"/>
    </source>
</evidence>
<evidence type="ECO:0000256" key="15">
    <source>
        <dbReference type="RuleBase" id="RU003946"/>
    </source>
</evidence>
<dbReference type="InterPro" id="IPR017850">
    <property type="entry name" value="Alkaline_phosphatase_core_sf"/>
</dbReference>
<dbReference type="CDD" id="cd16012">
    <property type="entry name" value="ALP"/>
    <property type="match status" value="1"/>
</dbReference>
<feature type="binding site" evidence="14">
    <location>
        <position position="78"/>
    </location>
    <ligand>
        <name>Zn(2+)</name>
        <dbReference type="ChEBI" id="CHEBI:29105"/>
        <label>2</label>
    </ligand>
</feature>
<dbReference type="EMBL" id="JARPUR010000006">
    <property type="protein sequence ID" value="KAK4874975.1"/>
    <property type="molecule type" value="Genomic_DNA"/>
</dbReference>
<evidence type="ECO:0000256" key="16">
    <source>
        <dbReference type="RuleBase" id="RU003947"/>
    </source>
</evidence>
<keyword evidence="7 16" id="KW-0378">Hydrolase</keyword>
<evidence type="ECO:0000256" key="6">
    <source>
        <dbReference type="ARBA" id="ARBA00022723"/>
    </source>
</evidence>
<comment type="cofactor">
    <cofactor evidence="14">
        <name>Zn(2+)</name>
        <dbReference type="ChEBI" id="CHEBI:29105"/>
    </cofactor>
    <text evidence="14">Binds 2 Zn(2+) ions.</text>
</comment>
<evidence type="ECO:0000256" key="14">
    <source>
        <dbReference type="PIRSR" id="PIRSR601952-2"/>
    </source>
</evidence>
<feature type="binding site" evidence="14">
    <location>
        <position position="193"/>
    </location>
    <ligand>
        <name>Mg(2+)</name>
        <dbReference type="ChEBI" id="CHEBI:18420"/>
    </ligand>
</feature>
<comment type="caution">
    <text evidence="18">The sequence shown here is derived from an EMBL/GenBank/DDBJ whole genome shotgun (WGS) entry which is preliminary data.</text>
</comment>
<keyword evidence="5" id="KW-0336">GPI-anchor</keyword>
<feature type="binding site" evidence="14">
    <location>
        <position position="78"/>
    </location>
    <ligand>
        <name>Mg(2+)</name>
        <dbReference type="ChEBI" id="CHEBI:18420"/>
    </ligand>
</feature>
<dbReference type="SUPFAM" id="SSF53649">
    <property type="entry name" value="Alkaline phosphatase-like"/>
    <property type="match status" value="1"/>
</dbReference>
<evidence type="ECO:0000256" key="1">
    <source>
        <dbReference type="ARBA" id="ARBA00004609"/>
    </source>
</evidence>
<evidence type="ECO:0000256" key="12">
    <source>
        <dbReference type="ARBA" id="ARBA00023288"/>
    </source>
</evidence>
<dbReference type="PANTHER" id="PTHR11596">
    <property type="entry name" value="ALKALINE PHOSPHATASE"/>
    <property type="match status" value="1"/>
</dbReference>
<dbReference type="InterPro" id="IPR018299">
    <property type="entry name" value="Alkaline_phosphatase_AS"/>
</dbReference>
<feature type="active site" description="Phosphoserine intermediate" evidence="13">
    <location>
        <position position="128"/>
    </location>
</feature>
<feature type="binding site" evidence="14">
    <location>
        <position position="394"/>
    </location>
    <ligand>
        <name>Zn(2+)</name>
        <dbReference type="ChEBI" id="CHEBI:29105"/>
        <label>2</label>
    </ligand>
</feature>
<name>A0AAN7NXC1_9COLE</name>
<organism evidence="18 19">
    <name type="scientific">Aquatica leii</name>
    <dbReference type="NCBI Taxonomy" id="1421715"/>
    <lineage>
        <taxon>Eukaryota</taxon>
        <taxon>Metazoa</taxon>
        <taxon>Ecdysozoa</taxon>
        <taxon>Arthropoda</taxon>
        <taxon>Hexapoda</taxon>
        <taxon>Insecta</taxon>
        <taxon>Pterygota</taxon>
        <taxon>Neoptera</taxon>
        <taxon>Endopterygota</taxon>
        <taxon>Coleoptera</taxon>
        <taxon>Polyphaga</taxon>
        <taxon>Elateriformia</taxon>
        <taxon>Elateroidea</taxon>
        <taxon>Lampyridae</taxon>
        <taxon>Luciolinae</taxon>
        <taxon>Aquatica</taxon>
    </lineage>
</organism>
<keyword evidence="4" id="KW-1003">Cell membrane</keyword>
<evidence type="ECO:0000256" key="2">
    <source>
        <dbReference type="ARBA" id="ARBA00005984"/>
    </source>
</evidence>
<evidence type="ECO:0000313" key="19">
    <source>
        <dbReference type="Proteomes" id="UP001353858"/>
    </source>
</evidence>
<dbReference type="PRINTS" id="PR00113">
    <property type="entry name" value="ALKPHPHTASE"/>
</dbReference>
<dbReference type="PROSITE" id="PS00123">
    <property type="entry name" value="ALKALINE_PHOSPHATASE"/>
    <property type="match status" value="1"/>
</dbReference>
<feature type="binding site" evidence="14">
    <location>
        <position position="395"/>
    </location>
    <ligand>
        <name>Zn(2+)</name>
        <dbReference type="ChEBI" id="CHEBI:29105"/>
        <label>2</label>
    </ligand>
</feature>
<proteinExistence type="inferred from homology"/>
<feature type="binding site" evidence="14">
    <location>
        <position position="466"/>
    </location>
    <ligand>
        <name>Zn(2+)</name>
        <dbReference type="ChEBI" id="CHEBI:29105"/>
        <label>2</label>
    </ligand>
</feature>
<feature type="binding site" evidence="14">
    <location>
        <position position="353"/>
    </location>
    <ligand>
        <name>Zn(2+)</name>
        <dbReference type="ChEBI" id="CHEBI:29105"/>
        <label>1</label>
    </ligand>
</feature>
<reference evidence="19" key="1">
    <citation type="submission" date="2023-01" db="EMBL/GenBank/DDBJ databases">
        <title>Key to firefly adult light organ development and bioluminescence: homeobox transcription factors regulate luciferase expression and transportation to peroxisome.</title>
        <authorList>
            <person name="Fu X."/>
        </authorList>
    </citation>
    <scope>NUCLEOTIDE SEQUENCE [LARGE SCALE GENOMIC DNA]</scope>
</reference>
<comment type="catalytic activity">
    <reaction evidence="16">
        <text>a phosphate monoester + H2O = an alcohol + phosphate</text>
        <dbReference type="Rhea" id="RHEA:15017"/>
        <dbReference type="ChEBI" id="CHEBI:15377"/>
        <dbReference type="ChEBI" id="CHEBI:30879"/>
        <dbReference type="ChEBI" id="CHEBI:43474"/>
        <dbReference type="ChEBI" id="CHEBI:67140"/>
        <dbReference type="EC" id="3.1.3.1"/>
    </reaction>
</comment>
<feature type="binding site" evidence="14">
    <location>
        <position position="191"/>
    </location>
    <ligand>
        <name>Mg(2+)</name>
        <dbReference type="ChEBI" id="CHEBI:18420"/>
    </ligand>
</feature>
<dbReference type="Proteomes" id="UP001353858">
    <property type="component" value="Unassembled WGS sequence"/>
</dbReference>
<evidence type="ECO:0000256" key="17">
    <source>
        <dbReference type="SAM" id="SignalP"/>
    </source>
</evidence>
<keyword evidence="10" id="KW-0472">Membrane</keyword>
<evidence type="ECO:0000256" key="13">
    <source>
        <dbReference type="PIRSR" id="PIRSR601952-1"/>
    </source>
</evidence>
<evidence type="ECO:0000256" key="4">
    <source>
        <dbReference type="ARBA" id="ARBA00022475"/>
    </source>
</evidence>
<dbReference type="FunFam" id="3.40.720.10:FF:000008">
    <property type="entry name" value="Alkaline phosphatase"/>
    <property type="match status" value="1"/>
</dbReference>
<dbReference type="GO" id="GO:0098552">
    <property type="term" value="C:side of membrane"/>
    <property type="evidence" value="ECO:0007669"/>
    <property type="project" value="UniProtKB-KW"/>
</dbReference>
<dbReference type="EC" id="3.1.3.1" evidence="3 16"/>
<gene>
    <name evidence="18" type="ORF">RN001_014335</name>
</gene>
<evidence type="ECO:0000256" key="5">
    <source>
        <dbReference type="ARBA" id="ARBA00022622"/>
    </source>
</evidence>
<evidence type="ECO:0000313" key="18">
    <source>
        <dbReference type="EMBL" id="KAK4874975.1"/>
    </source>
</evidence>
<dbReference type="PANTHER" id="PTHR11596:SF91">
    <property type="entry name" value="ALKALINE PHOSPHATASE-RELATED"/>
    <property type="match status" value="1"/>
</dbReference>
<sequence length="533" mass="59049">MQIFFVITLITFSSVFPKPLPSTKNHNYIQKEKVQGNDNLNELNADFWEINAKSTLTERLRRSINTNTAKNVILFLGDGMSISSLTAARIYLGQQNKKNGEETFLSFEKFPFSGLIKTYCVNAQVADSGCAATAYLCGVKANKATVGVTAATKLSDCEAMNNETNQVSSVAQLFQLAGKRTGFVTTTRVTHSSPAGLYAHIADKDWETDAKVTASGKDSKQCIDIAQQLIHGNIGRKLNVIFGGGRTSFLPNTVRDEDNNLGWRNDSRNLINEWKQLKRETKHKYVYNLEGMKNLSLDEAYVLGIFDSDHMEFNLDRDTKSKPSLSEMTVKAIEILSQEEKGFFLFVESGRIDHAHHEALTRIALDETIQLHKAIEAAVNISDSDYTLIVVASDHSHAMTFNGYQKRGNNILGIAGIGEDNLPYTTLSYAVGPSGINGSRPDITNDNLEDPHYKFPSYVMRHRSTHGGEDVAIFAKGPWAHLFSGVTEQHVVPYLLGFASRVGNFTDYVQKSGSQNILTFSLLSMLSLTIALF</sequence>
<protein>
    <recommendedName>
        <fullName evidence="3 16">Alkaline phosphatase</fullName>
        <ecNumber evidence="3 16">3.1.3.1</ecNumber>
    </recommendedName>
</protein>
<dbReference type="SMART" id="SM00098">
    <property type="entry name" value="alkPPc"/>
    <property type="match status" value="1"/>
</dbReference>
<feature type="signal peptide" evidence="17">
    <location>
        <begin position="1"/>
        <end position="17"/>
    </location>
</feature>
<keyword evidence="12" id="KW-0449">Lipoprotein</keyword>
<evidence type="ECO:0000256" key="3">
    <source>
        <dbReference type="ARBA" id="ARBA00012647"/>
    </source>
</evidence>
<dbReference type="GO" id="GO:0004035">
    <property type="term" value="F:alkaline phosphatase activity"/>
    <property type="evidence" value="ECO:0007669"/>
    <property type="project" value="UniProtKB-EC"/>
</dbReference>
<dbReference type="AlphaFoldDB" id="A0AAN7NXC1"/>
<keyword evidence="9 14" id="KW-0460">Magnesium</keyword>